<dbReference type="Pfam" id="PF04153">
    <property type="entry name" value="NOT2_3_5_C"/>
    <property type="match status" value="1"/>
</dbReference>
<dbReference type="GO" id="GO:0006355">
    <property type="term" value="P:regulation of DNA-templated transcription"/>
    <property type="evidence" value="ECO:0007669"/>
    <property type="project" value="InterPro"/>
</dbReference>
<evidence type="ECO:0000256" key="1">
    <source>
        <dbReference type="ARBA" id="ARBA00007682"/>
    </source>
</evidence>
<dbReference type="InterPro" id="IPR007282">
    <property type="entry name" value="NOT2/3/5_C"/>
</dbReference>
<evidence type="ECO:0000256" key="3">
    <source>
        <dbReference type="ARBA" id="ARBA00023163"/>
    </source>
</evidence>
<keyword evidence="3" id="KW-0804">Transcription</keyword>
<dbReference type="PANTHER" id="PTHR23326">
    <property type="entry name" value="CCR4 NOT-RELATED"/>
    <property type="match status" value="1"/>
</dbReference>
<feature type="compositionally biased region" description="Polar residues" evidence="4">
    <location>
        <begin position="73"/>
        <end position="84"/>
    </location>
</feature>
<name>A0AA38RN54_9PEZI</name>
<feature type="region of interest" description="Disordered" evidence="4">
    <location>
        <begin position="235"/>
        <end position="316"/>
    </location>
</feature>
<feature type="compositionally biased region" description="Polar residues" evidence="4">
    <location>
        <begin position="93"/>
        <end position="110"/>
    </location>
</feature>
<feature type="compositionally biased region" description="Low complexity" evidence="4">
    <location>
        <begin position="163"/>
        <end position="175"/>
    </location>
</feature>
<evidence type="ECO:0000256" key="2">
    <source>
        <dbReference type="ARBA" id="ARBA00023015"/>
    </source>
</evidence>
<evidence type="ECO:0000256" key="4">
    <source>
        <dbReference type="SAM" id="MobiDB-lite"/>
    </source>
</evidence>
<keyword evidence="7" id="KW-1185">Reference proteome</keyword>
<evidence type="ECO:0000259" key="5">
    <source>
        <dbReference type="Pfam" id="PF04153"/>
    </source>
</evidence>
<dbReference type="GO" id="GO:0030015">
    <property type="term" value="C:CCR4-NOT core complex"/>
    <property type="evidence" value="ECO:0007669"/>
    <property type="project" value="InterPro"/>
</dbReference>
<gene>
    <name evidence="6" type="ORF">NKR19_g7064</name>
</gene>
<dbReference type="Gene3D" id="2.30.30.1020">
    <property type="entry name" value="CCR4-NOT complex subunit 2/3/5, C-terminal domain"/>
    <property type="match status" value="1"/>
</dbReference>
<sequence length="491" mass="52463">MNRPAPQSLRGIPAGFGGQQQPQRQGRVVSNQLPNGKTVAGNGSGWAFGGGNVPLSGGGLQNASRPLGGGSASFAQTLGGSQPATPLDPSEFPSLSNNPQLGNAGHSNLWATGARNIAAPIPRNQGTPLGPQPAQQQQQQDDIFSTSSRLSSAQGSFRFGNPSSSAQGSQSQSTSVEEFPPLARNANGDIGQERGSSMMNNFAFGANSVASAQTAPNRTGNGLLNALSANSRAAEAISPTTVSQPREARSSVGDDDLRQKNGAFREDSVASQSSLLGQAPPSDNRNPHGAIGNDTSNGKGKEIQDNGAADMQDPLAGISPADRFGLKGLRHMMSAHPDFQSFLTGVDPAALGLDLNSHDMISTSIWSPFSAAPPRPSIPKFRLPECYQVNNVQPIENKIGSFNEETLMWIFYSCPGDIKQQLAAIELNNRNWRWHKKERFWLTKDDIMMPESLTPTSERGFYIVWDPQNWRKERVRNMTLWYADLDAAAAS</sequence>
<organism evidence="6 7">
    <name type="scientific">Coniochaeta hoffmannii</name>
    <dbReference type="NCBI Taxonomy" id="91930"/>
    <lineage>
        <taxon>Eukaryota</taxon>
        <taxon>Fungi</taxon>
        <taxon>Dikarya</taxon>
        <taxon>Ascomycota</taxon>
        <taxon>Pezizomycotina</taxon>
        <taxon>Sordariomycetes</taxon>
        <taxon>Sordariomycetidae</taxon>
        <taxon>Coniochaetales</taxon>
        <taxon>Coniochaetaceae</taxon>
        <taxon>Coniochaeta</taxon>
    </lineage>
</organism>
<dbReference type="InterPro" id="IPR040168">
    <property type="entry name" value="Not2/3/5"/>
</dbReference>
<feature type="compositionally biased region" description="Gly residues" evidence="4">
    <location>
        <begin position="42"/>
        <end position="60"/>
    </location>
</feature>
<feature type="domain" description="NOT2/NOT3/NOT5 C-terminal" evidence="5">
    <location>
        <begin position="365"/>
        <end position="485"/>
    </location>
</feature>
<evidence type="ECO:0000313" key="6">
    <source>
        <dbReference type="EMBL" id="KAJ9142854.1"/>
    </source>
</evidence>
<accession>A0AA38RN54</accession>
<comment type="caution">
    <text evidence="6">The sequence shown here is derived from an EMBL/GenBank/DDBJ whole genome shotgun (WGS) entry which is preliminary data.</text>
</comment>
<proteinExistence type="inferred from homology"/>
<dbReference type="AlphaFoldDB" id="A0AA38RN54"/>
<feature type="compositionally biased region" description="Basic and acidic residues" evidence="4">
    <location>
        <begin position="255"/>
        <end position="268"/>
    </location>
</feature>
<dbReference type="Proteomes" id="UP001174691">
    <property type="component" value="Unassembled WGS sequence"/>
</dbReference>
<protein>
    <submittedName>
        <fullName evidence="6">NOT2 family protein</fullName>
    </submittedName>
</protein>
<feature type="compositionally biased region" description="Polar residues" evidence="4">
    <location>
        <begin position="141"/>
        <end position="155"/>
    </location>
</feature>
<feature type="region of interest" description="Disordered" evidence="4">
    <location>
        <begin position="1"/>
        <end position="195"/>
    </location>
</feature>
<comment type="similarity">
    <text evidence="1">Belongs to the CNOT2/3/5 family.</text>
</comment>
<dbReference type="EMBL" id="JANBVN010000118">
    <property type="protein sequence ID" value="KAJ9142854.1"/>
    <property type="molecule type" value="Genomic_DNA"/>
</dbReference>
<evidence type="ECO:0000313" key="7">
    <source>
        <dbReference type="Proteomes" id="UP001174691"/>
    </source>
</evidence>
<feature type="compositionally biased region" description="Polar residues" evidence="4">
    <location>
        <begin position="269"/>
        <end position="284"/>
    </location>
</feature>
<dbReference type="InterPro" id="IPR038635">
    <property type="entry name" value="CCR4-NOT_su2/3/5_C_sf"/>
</dbReference>
<keyword evidence="2" id="KW-0805">Transcription regulation</keyword>
<reference evidence="6" key="1">
    <citation type="submission" date="2022-07" db="EMBL/GenBank/DDBJ databases">
        <title>Fungi with potential for degradation of polypropylene.</title>
        <authorList>
            <person name="Gostincar C."/>
        </authorList>
    </citation>
    <scope>NUCLEOTIDE SEQUENCE</scope>
    <source>
        <strain evidence="6">EXF-13287</strain>
    </source>
</reference>
<dbReference type="GO" id="GO:0000289">
    <property type="term" value="P:nuclear-transcribed mRNA poly(A) tail shortening"/>
    <property type="evidence" value="ECO:0007669"/>
    <property type="project" value="UniProtKB-ARBA"/>
</dbReference>